<dbReference type="Proteomes" id="UP000016543">
    <property type="component" value="Unassembled WGS sequence"/>
</dbReference>
<evidence type="ECO:0000256" key="1">
    <source>
        <dbReference type="ARBA" id="ARBA00001959"/>
    </source>
</evidence>
<keyword evidence="7 16" id="KW-1003">Cell membrane</keyword>
<evidence type="ECO:0000256" key="3">
    <source>
        <dbReference type="ARBA" id="ARBA00004162"/>
    </source>
</evidence>
<comment type="function">
    <text evidence="2 16 17">Catalyzes the decarboxylation of oxaloacetate coupled to Na(+) translocation.</text>
</comment>
<evidence type="ECO:0000256" key="8">
    <source>
        <dbReference type="ARBA" id="ARBA00022692"/>
    </source>
</evidence>
<comment type="subcellular location">
    <subcellularLocation>
        <location evidence="3 16 17">Cell membrane</location>
        <topology evidence="3 16 17">Single-pass membrane protein</topology>
    </subcellularLocation>
</comment>
<keyword evidence="9 16" id="KW-1278">Translocase</keyword>
<dbReference type="EC" id="7.2.4.2" evidence="16"/>
<keyword evidence="8 16" id="KW-0812">Transmembrane</keyword>
<comment type="cofactor">
    <cofactor evidence="1 16 17">
        <name>Na(+)</name>
        <dbReference type="ChEBI" id="CHEBI:29101"/>
    </cofactor>
</comment>
<dbReference type="InterPro" id="IPR005899">
    <property type="entry name" value="Na_pump_deCOase"/>
</dbReference>
<evidence type="ECO:0000256" key="11">
    <source>
        <dbReference type="ARBA" id="ARBA00023053"/>
    </source>
</evidence>
<evidence type="ECO:0000256" key="12">
    <source>
        <dbReference type="ARBA" id="ARBA00023065"/>
    </source>
</evidence>
<evidence type="ECO:0000313" key="19">
    <source>
        <dbReference type="EMBL" id="EAQ31677.1"/>
    </source>
</evidence>
<evidence type="ECO:0000256" key="6">
    <source>
        <dbReference type="ARBA" id="ARBA00022448"/>
    </source>
</evidence>
<keyword evidence="6 16" id="KW-0813">Transport</keyword>
<feature type="transmembrane region" description="Helical" evidence="16 17">
    <location>
        <begin position="6"/>
        <end position="29"/>
    </location>
</feature>
<dbReference type="EMBL" id="AAMX01000013">
    <property type="protein sequence ID" value="EAQ31677.1"/>
    <property type="molecule type" value="Genomic_DNA"/>
</dbReference>
<organism evidence="19 20">
    <name type="scientific">Idiomarina baltica OS145</name>
    <dbReference type="NCBI Taxonomy" id="314276"/>
    <lineage>
        <taxon>Bacteria</taxon>
        <taxon>Pseudomonadati</taxon>
        <taxon>Pseudomonadota</taxon>
        <taxon>Gammaproteobacteria</taxon>
        <taxon>Alteromonadales</taxon>
        <taxon>Idiomarinaceae</taxon>
        <taxon>Idiomarina</taxon>
    </lineage>
</organism>
<dbReference type="Pfam" id="PF04277">
    <property type="entry name" value="OAD_gamma"/>
    <property type="match status" value="1"/>
</dbReference>
<dbReference type="InterPro" id="IPR023424">
    <property type="entry name" value="OadG"/>
</dbReference>
<keyword evidence="13 16" id="KW-0472">Membrane</keyword>
<dbReference type="RefSeq" id="WP_006956593.1">
    <property type="nucleotide sequence ID" value="NZ_CH672408.1"/>
</dbReference>
<keyword evidence="11 16" id="KW-0915">Sodium</keyword>
<keyword evidence="12 16" id="KW-0406">Ion transport</keyword>
<evidence type="ECO:0000256" key="10">
    <source>
        <dbReference type="ARBA" id="ARBA00022989"/>
    </source>
</evidence>
<evidence type="ECO:0000256" key="18">
    <source>
        <dbReference type="SAM" id="MobiDB-lite"/>
    </source>
</evidence>
<protein>
    <recommendedName>
        <fullName evidence="16">Probable oxaloacetate decarboxylase gamma chain</fullName>
        <ecNumber evidence="16">7.2.4.2</ecNumber>
    </recommendedName>
</protein>
<accession>A0ABM9WL44</accession>
<comment type="similarity">
    <text evidence="4 16 17">Belongs to the OadG family.</text>
</comment>
<evidence type="ECO:0000256" key="5">
    <source>
        <dbReference type="ARBA" id="ARBA00011869"/>
    </source>
</evidence>
<proteinExistence type="inferred from homology"/>
<sequence>MSELFINAAEIMAVGMTSVIAFLLLLIFCMSMMAKYLPKGATHEPTPRSARKQSKAGNQPSDDTVAAISAAVHAYRTQRKK</sequence>
<comment type="catalytic activity">
    <reaction evidence="15 16 17">
        <text>oxaloacetate + 2 Na(+)(in) + H(+) = pyruvate + 2 Na(+)(out) + CO2</text>
        <dbReference type="Rhea" id="RHEA:57724"/>
        <dbReference type="ChEBI" id="CHEBI:15361"/>
        <dbReference type="ChEBI" id="CHEBI:15378"/>
        <dbReference type="ChEBI" id="CHEBI:16452"/>
        <dbReference type="ChEBI" id="CHEBI:16526"/>
        <dbReference type="ChEBI" id="CHEBI:29101"/>
        <dbReference type="EC" id="7.2.4.2"/>
    </reaction>
</comment>
<keyword evidence="20" id="KW-1185">Reference proteome</keyword>
<comment type="subunit">
    <text evidence="5 16">Heterotrimer of an alpha, a beta and a gamma subunit.</text>
</comment>
<feature type="region of interest" description="Disordered" evidence="18">
    <location>
        <begin position="40"/>
        <end position="62"/>
    </location>
</feature>
<keyword evidence="14 16" id="KW-0739">Sodium transport</keyword>
<evidence type="ECO:0000256" key="2">
    <source>
        <dbReference type="ARBA" id="ARBA00003002"/>
    </source>
</evidence>
<comment type="caution">
    <text evidence="19">The sequence shown here is derived from an EMBL/GenBank/DDBJ whole genome shotgun (WGS) entry which is preliminary data.</text>
</comment>
<dbReference type="NCBIfam" id="TIGR01195">
    <property type="entry name" value="oadG_fam"/>
    <property type="match status" value="1"/>
</dbReference>
<evidence type="ECO:0000256" key="17">
    <source>
        <dbReference type="RuleBase" id="RU004278"/>
    </source>
</evidence>
<reference evidence="19 20" key="1">
    <citation type="submission" date="2006-01" db="EMBL/GenBank/DDBJ databases">
        <authorList>
            <person name="Brettar I."/>
            <person name="Hofle M."/>
            <person name="Ferriera S."/>
            <person name="Johnson J."/>
            <person name="Kravitz S."/>
            <person name="Halpern A."/>
            <person name="Remington K."/>
            <person name="Beeson K."/>
            <person name="Tran B."/>
            <person name="Rogers Y.-H."/>
            <person name="Friedman R."/>
            <person name="Venter J.C."/>
        </authorList>
    </citation>
    <scope>NUCLEOTIDE SEQUENCE [LARGE SCALE GENOMIC DNA]</scope>
    <source>
        <strain evidence="19 20">OS145</strain>
    </source>
</reference>
<dbReference type="HAMAP" id="MF_00404">
    <property type="entry name" value="OadG"/>
    <property type="match status" value="1"/>
</dbReference>
<evidence type="ECO:0000256" key="4">
    <source>
        <dbReference type="ARBA" id="ARBA00005844"/>
    </source>
</evidence>
<evidence type="ECO:0000256" key="16">
    <source>
        <dbReference type="HAMAP-Rule" id="MF_00404"/>
    </source>
</evidence>
<keyword evidence="10 16" id="KW-1133">Transmembrane helix</keyword>
<evidence type="ECO:0000313" key="20">
    <source>
        <dbReference type="Proteomes" id="UP000016543"/>
    </source>
</evidence>
<evidence type="ECO:0000256" key="14">
    <source>
        <dbReference type="ARBA" id="ARBA00023201"/>
    </source>
</evidence>
<evidence type="ECO:0000256" key="9">
    <source>
        <dbReference type="ARBA" id="ARBA00022967"/>
    </source>
</evidence>
<evidence type="ECO:0000256" key="7">
    <source>
        <dbReference type="ARBA" id="ARBA00022475"/>
    </source>
</evidence>
<evidence type="ECO:0000256" key="13">
    <source>
        <dbReference type="ARBA" id="ARBA00023136"/>
    </source>
</evidence>
<name>A0ABM9WL44_9GAMM</name>
<gene>
    <name evidence="16" type="primary">oadG</name>
    <name evidence="19" type="ORF">OS145_10570</name>
</gene>
<evidence type="ECO:0000256" key="15">
    <source>
        <dbReference type="ARBA" id="ARBA00048176"/>
    </source>
</evidence>